<evidence type="ECO:0000313" key="5">
    <source>
        <dbReference type="EMBL" id="MET4575945.1"/>
    </source>
</evidence>
<keyword evidence="1" id="KW-0805">Transcription regulation</keyword>
<dbReference type="SUPFAM" id="SSF46785">
    <property type="entry name" value="Winged helix' DNA-binding domain"/>
    <property type="match status" value="1"/>
</dbReference>
<dbReference type="InterPro" id="IPR036390">
    <property type="entry name" value="WH_DNA-bd_sf"/>
</dbReference>
<protein>
    <submittedName>
        <fullName evidence="5">DNA-binding GntR family transcriptional regulator</fullName>
    </submittedName>
</protein>
<dbReference type="Proteomes" id="UP001549320">
    <property type="component" value="Unassembled WGS sequence"/>
</dbReference>
<dbReference type="Pfam" id="PF00392">
    <property type="entry name" value="GntR"/>
    <property type="match status" value="1"/>
</dbReference>
<dbReference type="PANTHER" id="PTHR43537">
    <property type="entry name" value="TRANSCRIPTIONAL REGULATOR, GNTR FAMILY"/>
    <property type="match status" value="1"/>
</dbReference>
<dbReference type="InterPro" id="IPR011711">
    <property type="entry name" value="GntR_C"/>
</dbReference>
<dbReference type="Pfam" id="PF07729">
    <property type="entry name" value="FCD"/>
    <property type="match status" value="1"/>
</dbReference>
<dbReference type="InterPro" id="IPR036388">
    <property type="entry name" value="WH-like_DNA-bd_sf"/>
</dbReference>
<evidence type="ECO:0000256" key="3">
    <source>
        <dbReference type="ARBA" id="ARBA00023163"/>
    </source>
</evidence>
<keyword evidence="2 5" id="KW-0238">DNA-binding</keyword>
<sequence length="227" mass="25430">MATSLSNSEPDQEGSAANRIARTLREQLRKGRYASGQRLIESELCETFGVSRGPVREALRQLVADGLLTQEHNRGVRVPRLTRAETLDLYRVREAVESLAARMAAERIELPGHARQLQQLSREMDEAVAKRDVTAYAGLNDRLHALLVEQAGSSALRRIVEQLSIPAFRLQFLPLLNPDRALRSHSEHCPIIEAVLTGQADDAEESMRAHIRKSRESLEQIPDDHFG</sequence>
<dbReference type="SMART" id="SM00345">
    <property type="entry name" value="HTH_GNTR"/>
    <property type="match status" value="1"/>
</dbReference>
<keyword evidence="6" id="KW-1185">Reference proteome</keyword>
<feature type="domain" description="HTH gntR-type" evidence="4">
    <location>
        <begin position="14"/>
        <end position="81"/>
    </location>
</feature>
<dbReference type="SMART" id="SM00895">
    <property type="entry name" value="FCD"/>
    <property type="match status" value="1"/>
</dbReference>
<evidence type="ECO:0000259" key="4">
    <source>
        <dbReference type="PROSITE" id="PS50949"/>
    </source>
</evidence>
<dbReference type="InterPro" id="IPR008920">
    <property type="entry name" value="TF_FadR/GntR_C"/>
</dbReference>
<proteinExistence type="predicted"/>
<evidence type="ECO:0000313" key="6">
    <source>
        <dbReference type="Proteomes" id="UP001549320"/>
    </source>
</evidence>
<dbReference type="GO" id="GO:0003677">
    <property type="term" value="F:DNA binding"/>
    <property type="evidence" value="ECO:0007669"/>
    <property type="project" value="UniProtKB-KW"/>
</dbReference>
<dbReference type="EMBL" id="JBEPSH010000002">
    <property type="protein sequence ID" value="MET4575945.1"/>
    <property type="molecule type" value="Genomic_DNA"/>
</dbReference>
<dbReference type="InterPro" id="IPR000524">
    <property type="entry name" value="Tscrpt_reg_HTH_GntR"/>
</dbReference>
<dbReference type="RefSeq" id="WP_354441740.1">
    <property type="nucleotide sequence ID" value="NZ_JBEPSH010000002.1"/>
</dbReference>
<dbReference type="PROSITE" id="PS50949">
    <property type="entry name" value="HTH_GNTR"/>
    <property type="match status" value="1"/>
</dbReference>
<dbReference type="PRINTS" id="PR00035">
    <property type="entry name" value="HTHGNTR"/>
</dbReference>
<comment type="caution">
    <text evidence="5">The sequence shown here is derived from an EMBL/GenBank/DDBJ whole genome shotgun (WGS) entry which is preliminary data.</text>
</comment>
<evidence type="ECO:0000256" key="2">
    <source>
        <dbReference type="ARBA" id="ARBA00023125"/>
    </source>
</evidence>
<dbReference type="CDD" id="cd07377">
    <property type="entry name" value="WHTH_GntR"/>
    <property type="match status" value="1"/>
</dbReference>
<dbReference type="PANTHER" id="PTHR43537:SF24">
    <property type="entry name" value="GLUCONATE OPERON TRANSCRIPTIONAL REPRESSOR"/>
    <property type="match status" value="1"/>
</dbReference>
<dbReference type="Gene3D" id="1.10.10.10">
    <property type="entry name" value="Winged helix-like DNA-binding domain superfamily/Winged helix DNA-binding domain"/>
    <property type="match status" value="1"/>
</dbReference>
<dbReference type="Gene3D" id="1.20.120.530">
    <property type="entry name" value="GntR ligand-binding domain-like"/>
    <property type="match status" value="1"/>
</dbReference>
<dbReference type="SUPFAM" id="SSF48008">
    <property type="entry name" value="GntR ligand-binding domain-like"/>
    <property type="match status" value="1"/>
</dbReference>
<reference evidence="5 6" key="1">
    <citation type="submission" date="2024-06" db="EMBL/GenBank/DDBJ databases">
        <title>Sorghum-associated microbial communities from plants grown in Nebraska, USA.</title>
        <authorList>
            <person name="Schachtman D."/>
        </authorList>
    </citation>
    <scope>NUCLEOTIDE SEQUENCE [LARGE SCALE GENOMIC DNA]</scope>
    <source>
        <strain evidence="5 6">2709</strain>
    </source>
</reference>
<evidence type="ECO:0000256" key="1">
    <source>
        <dbReference type="ARBA" id="ARBA00023015"/>
    </source>
</evidence>
<gene>
    <name evidence="5" type="ORF">ABIE13_001045</name>
</gene>
<keyword evidence="3" id="KW-0804">Transcription</keyword>
<organism evidence="5 6">
    <name type="scientific">Ottowia thiooxydans</name>
    <dbReference type="NCBI Taxonomy" id="219182"/>
    <lineage>
        <taxon>Bacteria</taxon>
        <taxon>Pseudomonadati</taxon>
        <taxon>Pseudomonadota</taxon>
        <taxon>Betaproteobacteria</taxon>
        <taxon>Burkholderiales</taxon>
        <taxon>Comamonadaceae</taxon>
        <taxon>Ottowia</taxon>
    </lineage>
</organism>
<name>A0ABV2Q4J3_9BURK</name>
<accession>A0ABV2Q4J3</accession>